<gene>
    <name evidence="2" type="ORF">B0H63DRAFT_105702</name>
</gene>
<feature type="region of interest" description="Disordered" evidence="1">
    <location>
        <begin position="40"/>
        <end position="79"/>
    </location>
</feature>
<evidence type="ECO:0000313" key="2">
    <source>
        <dbReference type="EMBL" id="KAK3389938.1"/>
    </source>
</evidence>
<dbReference type="Proteomes" id="UP001285441">
    <property type="component" value="Unassembled WGS sequence"/>
</dbReference>
<feature type="region of interest" description="Disordered" evidence="1">
    <location>
        <begin position="497"/>
        <end position="520"/>
    </location>
</feature>
<keyword evidence="3" id="KW-1185">Reference proteome</keyword>
<reference evidence="2" key="1">
    <citation type="journal article" date="2023" name="Mol. Phylogenet. Evol.">
        <title>Genome-scale phylogeny and comparative genomics of the fungal order Sordariales.</title>
        <authorList>
            <person name="Hensen N."/>
            <person name="Bonometti L."/>
            <person name="Westerberg I."/>
            <person name="Brannstrom I.O."/>
            <person name="Guillou S."/>
            <person name="Cros-Aarteil S."/>
            <person name="Calhoun S."/>
            <person name="Haridas S."/>
            <person name="Kuo A."/>
            <person name="Mondo S."/>
            <person name="Pangilinan J."/>
            <person name="Riley R."/>
            <person name="LaButti K."/>
            <person name="Andreopoulos B."/>
            <person name="Lipzen A."/>
            <person name="Chen C."/>
            <person name="Yan M."/>
            <person name="Daum C."/>
            <person name="Ng V."/>
            <person name="Clum A."/>
            <person name="Steindorff A."/>
            <person name="Ohm R.A."/>
            <person name="Martin F."/>
            <person name="Silar P."/>
            <person name="Natvig D.O."/>
            <person name="Lalanne C."/>
            <person name="Gautier V."/>
            <person name="Ament-Velasquez S.L."/>
            <person name="Kruys A."/>
            <person name="Hutchinson M.I."/>
            <person name="Powell A.J."/>
            <person name="Barry K."/>
            <person name="Miller A.N."/>
            <person name="Grigoriev I.V."/>
            <person name="Debuchy R."/>
            <person name="Gladieux P."/>
            <person name="Hiltunen Thoren M."/>
            <person name="Johannesson H."/>
        </authorList>
    </citation>
    <scope>NUCLEOTIDE SEQUENCE</scope>
    <source>
        <strain evidence="2">CBS 232.78</strain>
    </source>
</reference>
<dbReference type="EMBL" id="JAULSW010000002">
    <property type="protein sequence ID" value="KAK3389938.1"/>
    <property type="molecule type" value="Genomic_DNA"/>
</dbReference>
<proteinExistence type="predicted"/>
<evidence type="ECO:0000256" key="1">
    <source>
        <dbReference type="SAM" id="MobiDB-lite"/>
    </source>
</evidence>
<evidence type="ECO:0008006" key="4">
    <source>
        <dbReference type="Google" id="ProtNLM"/>
    </source>
</evidence>
<name>A0AAE0NY95_9PEZI</name>
<sequence length="520" mass="58202">MAAGKTSSSELHFLVSTGVEKPNPELRRFIRSHVMLGKNLGRALPPRTTRRRRRKENVTPSSTGDVEGLDKDQLEPLPSLNSLSRTHRVLPIPEVPRKFGSNMSSIRFTETIDPEVVEVVLQFSSIAKQVLFPLESCILFERRAEAWIAPLTIDPAFLHTMIFTSQYYFDAVLPQRPSSEMSQRSLPHYTKTLKLLHERFSETGDEQARLSFTTVAAVMGLTGYAHLMGDTRSARHHLKGLHKIVTLRGGISTLRGSAKLLVEILRCDIGMALHGGTEPIFFHEASEPFVAYPDLTPFLELQRGSSSSDSFCNRVVPFEDMNDALARAWSAMSEFCTLINFAAESKQYVTTDIFLDTMASVIYRLLDMRFGVCSTDEAICAGLLAFSCSIFLQWRQLGSSYPNLATTLKACLLKLSYSQQASARQQLWILMAGRVSVFGADDDAWLRPLLLVNMGCCEITSWSEMQELLQSFMWIRMVHEKPGKAVFDSAMACLNPNPEQDSNTRGEMKMGTSFGAERSL</sequence>
<dbReference type="AlphaFoldDB" id="A0AAE0NY95"/>
<evidence type="ECO:0000313" key="3">
    <source>
        <dbReference type="Proteomes" id="UP001285441"/>
    </source>
</evidence>
<accession>A0AAE0NY95</accession>
<comment type="caution">
    <text evidence="2">The sequence shown here is derived from an EMBL/GenBank/DDBJ whole genome shotgun (WGS) entry which is preliminary data.</text>
</comment>
<protein>
    <recommendedName>
        <fullName evidence="4">Transcription factor domain-containing protein</fullName>
    </recommendedName>
</protein>
<reference evidence="2" key="2">
    <citation type="submission" date="2023-06" db="EMBL/GenBank/DDBJ databases">
        <authorList>
            <consortium name="Lawrence Berkeley National Laboratory"/>
            <person name="Haridas S."/>
            <person name="Hensen N."/>
            <person name="Bonometti L."/>
            <person name="Westerberg I."/>
            <person name="Brannstrom I.O."/>
            <person name="Guillou S."/>
            <person name="Cros-Aarteil S."/>
            <person name="Calhoun S."/>
            <person name="Kuo A."/>
            <person name="Mondo S."/>
            <person name="Pangilinan J."/>
            <person name="Riley R."/>
            <person name="LaButti K."/>
            <person name="Andreopoulos B."/>
            <person name="Lipzen A."/>
            <person name="Chen C."/>
            <person name="Yanf M."/>
            <person name="Daum C."/>
            <person name="Ng V."/>
            <person name="Clum A."/>
            <person name="Steindorff A."/>
            <person name="Ohm R."/>
            <person name="Martin F."/>
            <person name="Silar P."/>
            <person name="Natvig D."/>
            <person name="Lalanne C."/>
            <person name="Gautier V."/>
            <person name="Ament-velasquez S.L."/>
            <person name="Kruys A."/>
            <person name="Hutchinson M.I."/>
            <person name="Powell A.J."/>
            <person name="Barry K."/>
            <person name="Miller A.N."/>
            <person name="Grigoriev I.V."/>
            <person name="Debuchy R."/>
            <person name="Gladieux P."/>
            <person name="Thoren M.H."/>
            <person name="Johannesson H."/>
        </authorList>
    </citation>
    <scope>NUCLEOTIDE SEQUENCE</scope>
    <source>
        <strain evidence="2">CBS 232.78</strain>
    </source>
</reference>
<dbReference type="PANTHER" id="PTHR37540:SF9">
    <property type="entry name" value="ZN(2)-C6 FUNGAL-TYPE DOMAIN-CONTAINING PROTEIN"/>
    <property type="match status" value="1"/>
</dbReference>
<organism evidence="2 3">
    <name type="scientific">Podospora didyma</name>
    <dbReference type="NCBI Taxonomy" id="330526"/>
    <lineage>
        <taxon>Eukaryota</taxon>
        <taxon>Fungi</taxon>
        <taxon>Dikarya</taxon>
        <taxon>Ascomycota</taxon>
        <taxon>Pezizomycotina</taxon>
        <taxon>Sordariomycetes</taxon>
        <taxon>Sordariomycetidae</taxon>
        <taxon>Sordariales</taxon>
        <taxon>Podosporaceae</taxon>
        <taxon>Podospora</taxon>
    </lineage>
</organism>
<dbReference type="PANTHER" id="PTHR37540">
    <property type="entry name" value="TRANSCRIPTION FACTOR (ACR-2), PUTATIVE-RELATED-RELATED"/>
    <property type="match status" value="1"/>
</dbReference>